<comment type="caution">
    <text evidence="3">The sequence shown here is derived from an EMBL/GenBank/DDBJ whole genome shotgun (WGS) entry which is preliminary data.</text>
</comment>
<organism evidence="3 4">
    <name type="scientific">Perkinsus chesapeaki</name>
    <name type="common">Clam parasite</name>
    <name type="synonym">Perkinsus andrewsi</name>
    <dbReference type="NCBI Taxonomy" id="330153"/>
    <lineage>
        <taxon>Eukaryota</taxon>
        <taxon>Sar</taxon>
        <taxon>Alveolata</taxon>
        <taxon>Perkinsozoa</taxon>
        <taxon>Perkinsea</taxon>
        <taxon>Perkinsida</taxon>
        <taxon>Perkinsidae</taxon>
        <taxon>Perkinsus</taxon>
    </lineage>
</organism>
<evidence type="ECO:0000256" key="1">
    <source>
        <dbReference type="ARBA" id="ARBA00022801"/>
    </source>
</evidence>
<dbReference type="GO" id="GO:0016787">
    <property type="term" value="F:hydrolase activity"/>
    <property type="evidence" value="ECO:0007669"/>
    <property type="project" value="UniProtKB-KW"/>
</dbReference>
<dbReference type="Proteomes" id="UP000591131">
    <property type="component" value="Unassembled WGS sequence"/>
</dbReference>
<evidence type="ECO:0000313" key="4">
    <source>
        <dbReference type="Proteomes" id="UP000591131"/>
    </source>
</evidence>
<dbReference type="InterPro" id="IPR036412">
    <property type="entry name" value="HAD-like_sf"/>
</dbReference>
<proteinExistence type="predicted"/>
<dbReference type="SUPFAM" id="SSF56784">
    <property type="entry name" value="HAD-like"/>
    <property type="match status" value="1"/>
</dbReference>
<dbReference type="Gene3D" id="3.40.50.1000">
    <property type="entry name" value="HAD superfamily/HAD-like"/>
    <property type="match status" value="1"/>
</dbReference>
<dbReference type="Pfam" id="PF00702">
    <property type="entry name" value="Hydrolase"/>
    <property type="match status" value="1"/>
</dbReference>
<dbReference type="SFLD" id="SFLDS00003">
    <property type="entry name" value="Haloacid_Dehalogenase"/>
    <property type="match status" value="1"/>
</dbReference>
<feature type="region of interest" description="Disordered" evidence="2">
    <location>
        <begin position="381"/>
        <end position="401"/>
    </location>
</feature>
<dbReference type="NCBIfam" id="TIGR01549">
    <property type="entry name" value="HAD-SF-IA-v1"/>
    <property type="match status" value="1"/>
</dbReference>
<dbReference type="PANTHER" id="PTHR43316:SF8">
    <property type="entry name" value="HAD FAMILY HYDROLASE"/>
    <property type="match status" value="1"/>
</dbReference>
<dbReference type="OrthoDB" id="444127at2759"/>
<evidence type="ECO:0000256" key="2">
    <source>
        <dbReference type="SAM" id="MobiDB-lite"/>
    </source>
</evidence>
<reference evidence="3 4" key="1">
    <citation type="submission" date="2020-04" db="EMBL/GenBank/DDBJ databases">
        <title>Perkinsus chesapeaki whole genome sequence.</title>
        <authorList>
            <person name="Bogema D.R."/>
        </authorList>
    </citation>
    <scope>NUCLEOTIDE SEQUENCE [LARGE SCALE GENOMIC DNA]</scope>
    <source>
        <strain evidence="3">ATCC PRA-425</strain>
    </source>
</reference>
<keyword evidence="1" id="KW-0378">Hydrolase</keyword>
<dbReference type="AlphaFoldDB" id="A0A7J6LUE4"/>
<dbReference type="InterPro" id="IPR023214">
    <property type="entry name" value="HAD_sf"/>
</dbReference>
<accession>A0A7J6LUE4</accession>
<gene>
    <name evidence="3" type="ORF">FOL47_006008</name>
</gene>
<evidence type="ECO:0008006" key="5">
    <source>
        <dbReference type="Google" id="ProtNLM"/>
    </source>
</evidence>
<keyword evidence="4" id="KW-1185">Reference proteome</keyword>
<sequence length="736" mass="83509">MTSTTPVRLLLFDLDDTLWDMPKTLAHAEDKWQQFMTERGYGELAQQYRKPRPPPPSLVPVPKAVAALDGTSGPAVPPVRLLLFDLDDTLWDVNRTLDLAERQWQELMRRWGFDEIADTYKNYRDLMVLIEAKRNEWSADYWESRRPYWNYCELRKHVYMDIIHHYLLQKGQYASEKDIASVAKTLSEESFQVWLSARHEVAWFEGAIVTLRAIKQRYPEILLGAVSNGTTDLDRIPEARGLFDFSMSALDANCTKPEPEIYLKAIKAADATPAIKPEETVFIGDDYLNDVCGPSKVGLRTIWMNAKRRPMTTVEPITGKTRPGFEGVADEDIKPTKTILDIRQLLDALDDLQASLAVVSRGYRVMVTRWCSGVSRIVDGQEGSEVDSERATEGKDEGQSRDIQEVDPMKVRLTAVPKPETGVARRSVEQALLDERRKKYMELYESTGIARYLPPKDPNSFLIEKERLSGTEQRAQRVFAFLPWLTFGIMLVAPYYGMKWALAKIDAQVAAEAAAAATEAQSEPRAIAEDSEHPLDSIGFRVMDYWALPEVLESPLPHLLVLYDNTYASTVFLPVLRSLAASLARATKGQMSTVAVELPKDEASKDLLKQYPRSRSPHIQFIVPRATSSGEAGVLDYGGRWNMQELVRTFILPTLLSRTAVTVAPERRRKLVQDAQHLDVTTANLWSDCLFTLRFMPRKTARNTPSWSVEDSLSLSLDEAVDRCRRELTEEERKCI</sequence>
<name>A0A7J6LUE4_PERCH</name>
<protein>
    <recommendedName>
        <fullName evidence="5">Haloacid dehalogenase-like hydrolase domain-containing protein 3</fullName>
    </recommendedName>
</protein>
<dbReference type="EMBL" id="JAAPAO010000332">
    <property type="protein sequence ID" value="KAF4662919.1"/>
    <property type="molecule type" value="Genomic_DNA"/>
</dbReference>
<dbReference type="InterPro" id="IPR051540">
    <property type="entry name" value="S-2-haloacid_dehalogenase"/>
</dbReference>
<dbReference type="PANTHER" id="PTHR43316">
    <property type="entry name" value="HYDROLASE, HALOACID DELAHOGENASE-RELATED"/>
    <property type="match status" value="1"/>
</dbReference>
<dbReference type="SFLD" id="SFLDG01129">
    <property type="entry name" value="C1.5:_HAD__Beta-PGM__Phosphata"/>
    <property type="match status" value="1"/>
</dbReference>
<dbReference type="Gene3D" id="1.20.120.1600">
    <property type="match status" value="1"/>
</dbReference>
<feature type="compositionally biased region" description="Basic and acidic residues" evidence="2">
    <location>
        <begin position="387"/>
        <end position="401"/>
    </location>
</feature>
<evidence type="ECO:0000313" key="3">
    <source>
        <dbReference type="EMBL" id="KAF4662919.1"/>
    </source>
</evidence>
<dbReference type="InterPro" id="IPR006439">
    <property type="entry name" value="HAD-SF_hydro_IA"/>
</dbReference>